<dbReference type="EMBL" id="CP019479">
    <property type="protein sequence ID" value="UQC88071.1"/>
    <property type="molecule type" value="Genomic_DNA"/>
</dbReference>
<sequence length="103" mass="11286">MASETTNLHVLSRCRLHFTVALILSATLLQKITNPGKGAITAVRHLISTLTGDMALSGSARRPLSFGYPAATLNPDNNGWMFFIQPSSLLESPFWLYINIVNI</sequence>
<evidence type="ECO:0000313" key="2">
    <source>
        <dbReference type="Proteomes" id="UP000830671"/>
    </source>
</evidence>
<organism evidence="1 2">
    <name type="scientific">Colletotrichum lupini</name>
    <dbReference type="NCBI Taxonomy" id="145971"/>
    <lineage>
        <taxon>Eukaryota</taxon>
        <taxon>Fungi</taxon>
        <taxon>Dikarya</taxon>
        <taxon>Ascomycota</taxon>
        <taxon>Pezizomycotina</taxon>
        <taxon>Sordariomycetes</taxon>
        <taxon>Hypocreomycetidae</taxon>
        <taxon>Glomerellales</taxon>
        <taxon>Glomerellaceae</taxon>
        <taxon>Colletotrichum</taxon>
        <taxon>Colletotrichum acutatum species complex</taxon>
    </lineage>
</organism>
<dbReference type="RefSeq" id="XP_049149677.1">
    <property type="nucleotide sequence ID" value="XM_049292531.1"/>
</dbReference>
<proteinExistence type="predicted"/>
<protein>
    <submittedName>
        <fullName evidence="1">Uncharacterized protein</fullName>
    </submittedName>
</protein>
<name>A0A9Q8WLV6_9PEZI</name>
<reference evidence="1" key="1">
    <citation type="journal article" date="2021" name="Mol. Plant Microbe Interact.">
        <title>Complete Genome Sequence of the Plant-Pathogenic Fungus Colletotrichum lupini.</title>
        <authorList>
            <person name="Baroncelli R."/>
            <person name="Pensec F."/>
            <person name="Da Lio D."/>
            <person name="Boufleur T."/>
            <person name="Vicente I."/>
            <person name="Sarrocco S."/>
            <person name="Picot A."/>
            <person name="Baraldi E."/>
            <person name="Sukno S."/>
            <person name="Thon M."/>
            <person name="Le Floch G."/>
        </authorList>
    </citation>
    <scope>NUCLEOTIDE SEQUENCE</scope>
    <source>
        <strain evidence="1">IMI 504893</strain>
    </source>
</reference>
<evidence type="ECO:0000313" key="1">
    <source>
        <dbReference type="EMBL" id="UQC88071.1"/>
    </source>
</evidence>
<dbReference type="GeneID" id="73347541"/>
<dbReference type="KEGG" id="clup:CLUP02_13593"/>
<dbReference type="AlphaFoldDB" id="A0A9Q8WLV6"/>
<gene>
    <name evidence="1" type="ORF">CLUP02_13593</name>
</gene>
<accession>A0A9Q8WLV6</accession>
<keyword evidence="2" id="KW-1185">Reference proteome</keyword>
<dbReference type="Proteomes" id="UP000830671">
    <property type="component" value="Chromosome 7"/>
</dbReference>